<proteinExistence type="predicted"/>
<evidence type="ECO:0000313" key="3">
    <source>
        <dbReference type="Proteomes" id="UP000193648"/>
    </source>
</evidence>
<evidence type="ECO:0000256" key="1">
    <source>
        <dbReference type="SAM" id="MobiDB-lite"/>
    </source>
</evidence>
<name>A0A1Y2GB43_9FUNG</name>
<feature type="compositionally biased region" description="Basic and acidic residues" evidence="1">
    <location>
        <begin position="132"/>
        <end position="141"/>
    </location>
</feature>
<accession>A0A1Y2GB43</accession>
<organism evidence="2 3">
    <name type="scientific">Lobosporangium transversale</name>
    <dbReference type="NCBI Taxonomy" id="64571"/>
    <lineage>
        <taxon>Eukaryota</taxon>
        <taxon>Fungi</taxon>
        <taxon>Fungi incertae sedis</taxon>
        <taxon>Mucoromycota</taxon>
        <taxon>Mortierellomycotina</taxon>
        <taxon>Mortierellomycetes</taxon>
        <taxon>Mortierellales</taxon>
        <taxon>Mortierellaceae</taxon>
        <taxon>Lobosporangium</taxon>
    </lineage>
</organism>
<protein>
    <submittedName>
        <fullName evidence="2">Uncharacterized protein</fullName>
    </submittedName>
</protein>
<reference evidence="2 3" key="1">
    <citation type="submission" date="2016-07" db="EMBL/GenBank/DDBJ databases">
        <title>Pervasive Adenine N6-methylation of Active Genes in Fungi.</title>
        <authorList>
            <consortium name="DOE Joint Genome Institute"/>
            <person name="Mondo S.J."/>
            <person name="Dannebaum R.O."/>
            <person name="Kuo R.C."/>
            <person name="Labutti K."/>
            <person name="Haridas S."/>
            <person name="Kuo A."/>
            <person name="Salamov A."/>
            <person name="Ahrendt S.R."/>
            <person name="Lipzen A."/>
            <person name="Sullivan W."/>
            <person name="Andreopoulos W.B."/>
            <person name="Clum A."/>
            <person name="Lindquist E."/>
            <person name="Daum C."/>
            <person name="Ramamoorthy G.K."/>
            <person name="Gryganskyi A."/>
            <person name="Culley D."/>
            <person name="Magnuson J.K."/>
            <person name="James T.Y."/>
            <person name="O'Malley M.A."/>
            <person name="Stajich J.E."/>
            <person name="Spatafora J.W."/>
            <person name="Visel A."/>
            <person name="Grigoriev I.V."/>
        </authorList>
    </citation>
    <scope>NUCLEOTIDE SEQUENCE [LARGE SCALE GENOMIC DNA]</scope>
    <source>
        <strain evidence="2 3">NRRL 3116</strain>
    </source>
</reference>
<dbReference type="Proteomes" id="UP000193648">
    <property type="component" value="Unassembled WGS sequence"/>
</dbReference>
<feature type="compositionally biased region" description="Polar residues" evidence="1">
    <location>
        <begin position="142"/>
        <end position="155"/>
    </location>
</feature>
<keyword evidence="3" id="KW-1185">Reference proteome</keyword>
<dbReference type="GeneID" id="33571332"/>
<comment type="caution">
    <text evidence="2">The sequence shown here is derived from an EMBL/GenBank/DDBJ whole genome shotgun (WGS) entry which is preliminary data.</text>
</comment>
<evidence type="ECO:0000313" key="2">
    <source>
        <dbReference type="EMBL" id="ORZ04971.1"/>
    </source>
</evidence>
<dbReference type="EMBL" id="MCFF01000053">
    <property type="protein sequence ID" value="ORZ04971.1"/>
    <property type="molecule type" value="Genomic_DNA"/>
</dbReference>
<sequence>MTRNEWPIKINSSKGAFLRPSVANFLCTITKKKDIDRCIALCIPHRGVLLSPMALRLFNLYLEGICRMGNDHDLLTELCLAVDFALPRLQRSERKTLITSACNGEKVVCQGITSGYNEITRLFGCLGHPNNAEKSDKKSEKWGSNTVRQKSSQRSNFTATEIAYYIPSASYDSTDQHHKESIYADLAE</sequence>
<feature type="region of interest" description="Disordered" evidence="1">
    <location>
        <begin position="132"/>
        <end position="155"/>
    </location>
</feature>
<dbReference type="RefSeq" id="XP_021876835.1">
    <property type="nucleotide sequence ID" value="XM_022029489.1"/>
</dbReference>
<dbReference type="InParanoid" id="A0A1Y2GB43"/>
<gene>
    <name evidence="2" type="ORF">BCR41DRAFT_413832</name>
</gene>
<dbReference type="AlphaFoldDB" id="A0A1Y2GB43"/>